<dbReference type="InterPro" id="IPR009003">
    <property type="entry name" value="Peptidase_S1_PA"/>
</dbReference>
<organism evidence="1 2">
    <name type="scientific">Pedobacter rhizosphaerae</name>
    <dbReference type="NCBI Taxonomy" id="390241"/>
    <lineage>
        <taxon>Bacteria</taxon>
        <taxon>Pseudomonadati</taxon>
        <taxon>Bacteroidota</taxon>
        <taxon>Sphingobacteriia</taxon>
        <taxon>Sphingobacteriales</taxon>
        <taxon>Sphingobacteriaceae</taxon>
        <taxon>Pedobacter</taxon>
    </lineage>
</organism>
<accession>A0A1H9T2A7</accession>
<evidence type="ECO:0000313" key="2">
    <source>
        <dbReference type="Proteomes" id="UP000199572"/>
    </source>
</evidence>
<dbReference type="OrthoDB" id="9770276at2"/>
<dbReference type="InterPro" id="IPR043504">
    <property type="entry name" value="Peptidase_S1_PA_chymotrypsin"/>
</dbReference>
<dbReference type="AlphaFoldDB" id="A0A1H9T2A7"/>
<evidence type="ECO:0000313" key="1">
    <source>
        <dbReference type="EMBL" id="SER90743.1"/>
    </source>
</evidence>
<dbReference type="Gene3D" id="2.40.10.10">
    <property type="entry name" value="Trypsin-like serine proteases"/>
    <property type="match status" value="2"/>
</dbReference>
<gene>
    <name evidence="1" type="ORF">SAMN04488023_12035</name>
</gene>
<proteinExistence type="predicted"/>
<dbReference type="SUPFAM" id="SSF50494">
    <property type="entry name" value="Trypsin-like serine proteases"/>
    <property type="match status" value="1"/>
</dbReference>
<dbReference type="STRING" id="390241.SAMN04488023_12035"/>
<sequence>MKNLEEKFSIYRSMILGSSSGNQKSSNLSESMELSVLESTGEADPAKKIKTAIETLDHLAERHKSKAKLIRDISTELNQKGEKVIHALQLGNFKYIEEYPKSLNLLEVLVRTDGTRPSYLIENDRIDFSSGAKGDWEQILGASQDRIAEAMQCVGRVELSGEHLGSGFLIAPDLIATNQHVLQVIGQKKRDGSWTLQANAGIDFGRELKGRASKNPRKFKRLIFAGDEIDPANINHTKLDLALIELEPTRVEFLPKRILGIDGSSEWAAASRYTLTAGYPGDPGTAGLAYYGTEVLSMMFGFSYGYKRLSPGQILRPTSVVPGRVSYDASTLGGNSGSVILALGSEGFAAGIHYGGRSSDPRENWGHILSDRLADRGTIGQTALKDILTSYGAVISNS</sequence>
<name>A0A1H9T2A7_9SPHI</name>
<reference evidence="1 2" key="1">
    <citation type="submission" date="2016-10" db="EMBL/GenBank/DDBJ databases">
        <authorList>
            <person name="de Groot N.N."/>
        </authorList>
    </citation>
    <scope>NUCLEOTIDE SEQUENCE [LARGE SCALE GENOMIC DNA]</scope>
    <source>
        <strain evidence="1 2">DSM 18610</strain>
    </source>
</reference>
<dbReference type="RefSeq" id="WP_090886005.1">
    <property type="nucleotide sequence ID" value="NZ_FOGG01000020.1"/>
</dbReference>
<dbReference type="Proteomes" id="UP000199572">
    <property type="component" value="Unassembled WGS sequence"/>
</dbReference>
<dbReference type="EMBL" id="FOGG01000020">
    <property type="protein sequence ID" value="SER90743.1"/>
    <property type="molecule type" value="Genomic_DNA"/>
</dbReference>
<dbReference type="Pfam" id="PF13365">
    <property type="entry name" value="Trypsin_2"/>
    <property type="match status" value="1"/>
</dbReference>
<keyword evidence="2" id="KW-1185">Reference proteome</keyword>
<protein>
    <submittedName>
        <fullName evidence="1">Trypsin-like peptidase domain-containing protein</fullName>
    </submittedName>
</protein>